<reference evidence="2" key="1">
    <citation type="submission" date="2018-06" db="EMBL/GenBank/DDBJ databases">
        <authorList>
            <person name="Zhirakovskaya E."/>
        </authorList>
    </citation>
    <scope>NUCLEOTIDE SEQUENCE</scope>
</reference>
<dbReference type="Gene3D" id="3.40.50.720">
    <property type="entry name" value="NAD(P)-binding Rossmann-like Domain"/>
    <property type="match status" value="1"/>
</dbReference>
<protein>
    <recommendedName>
        <fullName evidence="1">DUF2520 domain-containing protein</fullName>
    </recommendedName>
</protein>
<dbReference type="EMBL" id="UOEI01000029">
    <property type="protein sequence ID" value="VAV90077.1"/>
    <property type="molecule type" value="Genomic_DNA"/>
</dbReference>
<evidence type="ECO:0000313" key="2">
    <source>
        <dbReference type="EMBL" id="VAV90077.1"/>
    </source>
</evidence>
<dbReference type="AlphaFoldDB" id="A0A3B0REH0"/>
<gene>
    <name evidence="2" type="ORF">MNBD_ACTINO01-233</name>
</gene>
<dbReference type="InterPro" id="IPR036291">
    <property type="entry name" value="NAD(P)-bd_dom_sf"/>
</dbReference>
<organism evidence="2">
    <name type="scientific">hydrothermal vent metagenome</name>
    <dbReference type="NCBI Taxonomy" id="652676"/>
    <lineage>
        <taxon>unclassified sequences</taxon>
        <taxon>metagenomes</taxon>
        <taxon>ecological metagenomes</taxon>
    </lineage>
</organism>
<dbReference type="InterPro" id="IPR018931">
    <property type="entry name" value="DUF2520"/>
</dbReference>
<name>A0A3B0REH0_9ZZZZ</name>
<dbReference type="PANTHER" id="PTHR40459">
    <property type="entry name" value="CONSERVED HYPOTHETICAL ALANINE AND LEUCINE RICH PROTEIN"/>
    <property type="match status" value="1"/>
</dbReference>
<dbReference type="SUPFAM" id="SSF48179">
    <property type="entry name" value="6-phosphogluconate dehydrogenase C-terminal domain-like"/>
    <property type="match status" value="1"/>
</dbReference>
<dbReference type="Pfam" id="PF10728">
    <property type="entry name" value="DUF2520"/>
    <property type="match status" value="1"/>
</dbReference>
<feature type="domain" description="DUF2520" evidence="1">
    <location>
        <begin position="124"/>
        <end position="230"/>
    </location>
</feature>
<dbReference type="InterPro" id="IPR008927">
    <property type="entry name" value="6-PGluconate_DH-like_C_sf"/>
</dbReference>
<sequence>MNIALYGTGRAAGALGIALTNAGHAIVALDGRSRAGIEALADLIDVEVGEPDLRIIAVSDDAIEQVATTLARTGPKIDTVHVSGAVSIDALGALASTSVQVGSFHPLQTLPDARSGAERLAGAWIGITADEPLRRRLNDLATSIGCRPFDVDDAVKPLYHAAAAATANFTLAVLELAKDLFEAAGIPFDTARPLLEATVANAFALGPRGALTGPIARGDVATVIRQAAAVRDALGERSGDFEGLVALTARMAGTDDRFTGALG</sequence>
<dbReference type="PANTHER" id="PTHR40459:SF1">
    <property type="entry name" value="CONSERVED HYPOTHETICAL ALANINE AND LEUCINE RICH PROTEIN"/>
    <property type="match status" value="1"/>
</dbReference>
<dbReference type="SUPFAM" id="SSF51735">
    <property type="entry name" value="NAD(P)-binding Rossmann-fold domains"/>
    <property type="match status" value="1"/>
</dbReference>
<dbReference type="InterPro" id="IPR037108">
    <property type="entry name" value="TM1727-like_C_sf"/>
</dbReference>
<accession>A0A3B0REH0</accession>
<proteinExistence type="predicted"/>
<evidence type="ECO:0000259" key="1">
    <source>
        <dbReference type="Pfam" id="PF10728"/>
    </source>
</evidence>
<dbReference type="Gene3D" id="1.10.1040.20">
    <property type="entry name" value="ProC-like, C-terminal domain"/>
    <property type="match status" value="1"/>
</dbReference>